<proteinExistence type="inferred from homology"/>
<organism evidence="7 8">
    <name type="scientific">Brachionus calyciflorus</name>
    <dbReference type="NCBI Taxonomy" id="104777"/>
    <lineage>
        <taxon>Eukaryota</taxon>
        <taxon>Metazoa</taxon>
        <taxon>Spiralia</taxon>
        <taxon>Gnathifera</taxon>
        <taxon>Rotifera</taxon>
        <taxon>Eurotatoria</taxon>
        <taxon>Monogononta</taxon>
        <taxon>Pseudotrocha</taxon>
        <taxon>Ploima</taxon>
        <taxon>Brachionidae</taxon>
        <taxon>Brachionus</taxon>
    </lineage>
</organism>
<dbReference type="SUPFAM" id="SSF56399">
    <property type="entry name" value="ADP-ribosylation"/>
    <property type="match status" value="1"/>
</dbReference>
<keyword evidence="4" id="KW-0548">Nucleotidyltransferase</keyword>
<comment type="similarity">
    <text evidence="1 6">Belongs to the Arg-specific ADP-ribosyltransferase family.</text>
</comment>
<comment type="caution">
    <text evidence="7">The sequence shown here is derived from an EMBL/GenBank/DDBJ whole genome shotgun (WGS) entry which is preliminary data.</text>
</comment>
<dbReference type="GO" id="GO:0106274">
    <property type="term" value="F:NAD+-protein-arginine ADP-ribosyltransferase activity"/>
    <property type="evidence" value="ECO:0007669"/>
    <property type="project" value="UniProtKB-EC"/>
</dbReference>
<dbReference type="AlphaFoldDB" id="A0A814J8I5"/>
<reference evidence="7" key="1">
    <citation type="submission" date="2021-02" db="EMBL/GenBank/DDBJ databases">
        <authorList>
            <person name="Nowell W R."/>
        </authorList>
    </citation>
    <scope>NUCLEOTIDE SEQUENCE</scope>
    <source>
        <strain evidence="7">Ploen Becks lab</strain>
    </source>
</reference>
<accession>A0A814J8I5</accession>
<evidence type="ECO:0000313" key="7">
    <source>
        <dbReference type="EMBL" id="CAF1034619.1"/>
    </source>
</evidence>
<dbReference type="PROSITE" id="PS51996">
    <property type="entry name" value="TR_MART"/>
    <property type="match status" value="1"/>
</dbReference>
<keyword evidence="6" id="KW-0520">NAD</keyword>
<evidence type="ECO:0000256" key="4">
    <source>
        <dbReference type="ARBA" id="ARBA00022695"/>
    </source>
</evidence>
<dbReference type="Gene3D" id="3.90.176.10">
    <property type="entry name" value="Toxin ADP-ribosyltransferase, Chain A, domain 1"/>
    <property type="match status" value="1"/>
</dbReference>
<dbReference type="InterPro" id="IPR000768">
    <property type="entry name" value="ART"/>
</dbReference>
<keyword evidence="3 6" id="KW-0808">Transferase</keyword>
<evidence type="ECO:0000256" key="5">
    <source>
        <dbReference type="ARBA" id="ARBA00047597"/>
    </source>
</evidence>
<keyword evidence="8" id="KW-1185">Reference proteome</keyword>
<sequence length="145" mass="16379">MVLGSLNPTDIQAFEIWIKTLNLSLKTFSQESNTDLNVKLYRGVSLADPNAIRNYTKGYSICFPSFTSTSKSTGVANCFRGTESKTSILFEINLSERSRNCRASIEKISAFNEAEYLFGPFSTFVVQNISQRLDQNFYEISLEEI</sequence>
<keyword evidence="6" id="KW-0521">NADP</keyword>
<name>A0A814J8I5_9BILA</name>
<dbReference type="Proteomes" id="UP000663879">
    <property type="component" value="Unassembled WGS sequence"/>
</dbReference>
<gene>
    <name evidence="7" type="ORF">OXX778_LOCUS18044</name>
</gene>
<dbReference type="OrthoDB" id="10373677at2759"/>
<comment type="catalytic activity">
    <reaction evidence="5 6">
        <text>L-arginyl-[protein] + NAD(+) = N(omega)-(ADP-D-ribosyl)-L-arginyl-[protein] + nicotinamide + H(+)</text>
        <dbReference type="Rhea" id="RHEA:19149"/>
        <dbReference type="Rhea" id="RHEA-COMP:10532"/>
        <dbReference type="Rhea" id="RHEA-COMP:15087"/>
        <dbReference type="ChEBI" id="CHEBI:15378"/>
        <dbReference type="ChEBI" id="CHEBI:17154"/>
        <dbReference type="ChEBI" id="CHEBI:29965"/>
        <dbReference type="ChEBI" id="CHEBI:57540"/>
        <dbReference type="ChEBI" id="CHEBI:142554"/>
        <dbReference type="EC" id="2.4.2.31"/>
    </reaction>
</comment>
<dbReference type="EC" id="2.4.2.31" evidence="6"/>
<keyword evidence="2 6" id="KW-0328">Glycosyltransferase</keyword>
<protein>
    <recommendedName>
        <fullName evidence="6">NAD(P)(+)--arginine ADP-ribosyltransferase</fullName>
        <ecNumber evidence="6">2.4.2.31</ecNumber>
    </recommendedName>
    <alternativeName>
        <fullName evidence="6">Mono(ADP-ribosyl)transferase</fullName>
    </alternativeName>
</protein>
<evidence type="ECO:0000256" key="6">
    <source>
        <dbReference type="RuleBase" id="RU361228"/>
    </source>
</evidence>
<evidence type="ECO:0000256" key="3">
    <source>
        <dbReference type="ARBA" id="ARBA00022679"/>
    </source>
</evidence>
<evidence type="ECO:0000256" key="2">
    <source>
        <dbReference type="ARBA" id="ARBA00022676"/>
    </source>
</evidence>
<evidence type="ECO:0000313" key="8">
    <source>
        <dbReference type="Proteomes" id="UP000663879"/>
    </source>
</evidence>
<evidence type="ECO:0000256" key="1">
    <source>
        <dbReference type="ARBA" id="ARBA00009558"/>
    </source>
</evidence>
<dbReference type="GO" id="GO:0016779">
    <property type="term" value="F:nucleotidyltransferase activity"/>
    <property type="evidence" value="ECO:0007669"/>
    <property type="project" value="UniProtKB-KW"/>
</dbReference>
<dbReference type="EMBL" id="CAJNOC010004827">
    <property type="protein sequence ID" value="CAF1034619.1"/>
    <property type="molecule type" value="Genomic_DNA"/>
</dbReference>
<dbReference type="Pfam" id="PF01129">
    <property type="entry name" value="ART"/>
    <property type="match status" value="1"/>
</dbReference>